<keyword evidence="1" id="KW-0812">Transmembrane</keyword>
<name>L8JQ52_9BACT</name>
<dbReference type="RefSeq" id="WP_009580622.1">
    <property type="nucleotide sequence ID" value="NZ_AMZN01000047.1"/>
</dbReference>
<evidence type="ECO:0000256" key="1">
    <source>
        <dbReference type="SAM" id="Phobius"/>
    </source>
</evidence>
<dbReference type="EMBL" id="AMZN01000047">
    <property type="protein sequence ID" value="ELR70975.1"/>
    <property type="molecule type" value="Genomic_DNA"/>
</dbReference>
<feature type="transmembrane region" description="Helical" evidence="1">
    <location>
        <begin position="47"/>
        <end position="71"/>
    </location>
</feature>
<keyword evidence="3" id="KW-1185">Reference proteome</keyword>
<evidence type="ECO:0000313" key="2">
    <source>
        <dbReference type="EMBL" id="ELR70975.1"/>
    </source>
</evidence>
<sequence length="74" mass="6882">MKKLEMNQMEAINGGICGAGVGGGIIAGGYSAAGLLVAGGFALTGPIGWAAAAVVIGGAVGGGLTGAATFCQEK</sequence>
<keyword evidence="1" id="KW-1133">Transmembrane helix</keyword>
<keyword evidence="1" id="KW-0472">Membrane</keyword>
<feature type="transmembrane region" description="Helical" evidence="1">
    <location>
        <begin position="12"/>
        <end position="41"/>
    </location>
</feature>
<organism evidence="2 3">
    <name type="scientific">Fulvivirga imtechensis AK7</name>
    <dbReference type="NCBI Taxonomy" id="1237149"/>
    <lineage>
        <taxon>Bacteria</taxon>
        <taxon>Pseudomonadati</taxon>
        <taxon>Bacteroidota</taxon>
        <taxon>Cytophagia</taxon>
        <taxon>Cytophagales</taxon>
        <taxon>Fulvivirgaceae</taxon>
        <taxon>Fulvivirga</taxon>
    </lineage>
</organism>
<protein>
    <recommendedName>
        <fullName evidence="4">Bacteriocin</fullName>
    </recommendedName>
</protein>
<reference evidence="2 3" key="1">
    <citation type="submission" date="2012-12" db="EMBL/GenBank/DDBJ databases">
        <title>Genome assembly of Fulvivirga imtechensis AK7.</title>
        <authorList>
            <person name="Nupur N."/>
            <person name="Khatri I."/>
            <person name="Kumar R."/>
            <person name="Subramanian S."/>
            <person name="Pinnaka A."/>
        </authorList>
    </citation>
    <scope>NUCLEOTIDE SEQUENCE [LARGE SCALE GENOMIC DNA]</scope>
    <source>
        <strain evidence="2 3">AK7</strain>
    </source>
</reference>
<dbReference type="Proteomes" id="UP000011135">
    <property type="component" value="Unassembled WGS sequence"/>
</dbReference>
<evidence type="ECO:0000313" key="3">
    <source>
        <dbReference type="Proteomes" id="UP000011135"/>
    </source>
</evidence>
<comment type="caution">
    <text evidence="2">The sequence shown here is derived from an EMBL/GenBank/DDBJ whole genome shotgun (WGS) entry which is preliminary data.</text>
</comment>
<accession>L8JQ52</accession>
<proteinExistence type="predicted"/>
<gene>
    <name evidence="2" type="ORF">C900_03258</name>
</gene>
<evidence type="ECO:0008006" key="4">
    <source>
        <dbReference type="Google" id="ProtNLM"/>
    </source>
</evidence>
<dbReference type="AlphaFoldDB" id="L8JQ52"/>
<dbReference type="STRING" id="1237149.C900_03258"/>